<feature type="region of interest" description="Disordered" evidence="1">
    <location>
        <begin position="24"/>
        <end position="46"/>
    </location>
</feature>
<organism evidence="2">
    <name type="scientific">Arundo donax</name>
    <name type="common">Giant reed</name>
    <name type="synonym">Donax arundinaceus</name>
    <dbReference type="NCBI Taxonomy" id="35708"/>
    <lineage>
        <taxon>Eukaryota</taxon>
        <taxon>Viridiplantae</taxon>
        <taxon>Streptophyta</taxon>
        <taxon>Embryophyta</taxon>
        <taxon>Tracheophyta</taxon>
        <taxon>Spermatophyta</taxon>
        <taxon>Magnoliopsida</taxon>
        <taxon>Liliopsida</taxon>
        <taxon>Poales</taxon>
        <taxon>Poaceae</taxon>
        <taxon>PACMAD clade</taxon>
        <taxon>Arundinoideae</taxon>
        <taxon>Arundineae</taxon>
        <taxon>Arundo</taxon>
    </lineage>
</organism>
<proteinExistence type="predicted"/>
<reference evidence="2" key="2">
    <citation type="journal article" date="2015" name="Data Brief">
        <title>Shoot transcriptome of the giant reed, Arundo donax.</title>
        <authorList>
            <person name="Barrero R.A."/>
            <person name="Guerrero F.D."/>
            <person name="Moolhuijzen P."/>
            <person name="Goolsby J.A."/>
            <person name="Tidwell J."/>
            <person name="Bellgard S.E."/>
            <person name="Bellgard M.I."/>
        </authorList>
    </citation>
    <scope>NUCLEOTIDE SEQUENCE</scope>
    <source>
        <tissue evidence="2">Shoot tissue taken approximately 20 cm above the soil surface</tissue>
    </source>
</reference>
<evidence type="ECO:0000313" key="2">
    <source>
        <dbReference type="EMBL" id="JAE35782.1"/>
    </source>
</evidence>
<protein>
    <submittedName>
        <fullName evidence="2">Uncharacterized protein</fullName>
    </submittedName>
</protein>
<name>A0A0A9HGA8_ARUDO</name>
<dbReference type="EMBL" id="GBRH01162114">
    <property type="protein sequence ID" value="JAE35782.1"/>
    <property type="molecule type" value="Transcribed_RNA"/>
</dbReference>
<accession>A0A0A9HGA8</accession>
<sequence length="46" mass="5120">MARISQFRRPGILATLAMISRLARSGAGEGRNQLPGERRKQAGKRR</sequence>
<evidence type="ECO:0000256" key="1">
    <source>
        <dbReference type="SAM" id="MobiDB-lite"/>
    </source>
</evidence>
<dbReference type="AlphaFoldDB" id="A0A0A9HGA8"/>
<reference evidence="2" key="1">
    <citation type="submission" date="2014-09" db="EMBL/GenBank/DDBJ databases">
        <authorList>
            <person name="Magalhaes I.L.F."/>
            <person name="Oliveira U."/>
            <person name="Santos F.R."/>
            <person name="Vidigal T.H.D.A."/>
            <person name="Brescovit A.D."/>
            <person name="Santos A.J."/>
        </authorList>
    </citation>
    <scope>NUCLEOTIDE SEQUENCE</scope>
    <source>
        <tissue evidence="2">Shoot tissue taken approximately 20 cm above the soil surface</tissue>
    </source>
</reference>